<dbReference type="Pfam" id="PF08032">
    <property type="entry name" value="SpoU_sub_bind"/>
    <property type="match status" value="1"/>
</dbReference>
<organism evidence="2 3">
    <name type="scientific">Candidatus Hakubella thermalkaliphila</name>
    <dbReference type="NCBI Taxonomy" id="2754717"/>
    <lineage>
        <taxon>Bacteria</taxon>
        <taxon>Bacillati</taxon>
        <taxon>Actinomycetota</taxon>
        <taxon>Actinomycetota incertae sedis</taxon>
        <taxon>Candidatus Hakubellales</taxon>
        <taxon>Candidatus Hakubellaceae</taxon>
        <taxon>Candidatus Hakubella</taxon>
    </lineage>
</organism>
<feature type="non-terminal residue" evidence="2">
    <location>
        <position position="43"/>
    </location>
</feature>
<proteinExistence type="predicted"/>
<evidence type="ECO:0000259" key="1">
    <source>
        <dbReference type="Pfam" id="PF08032"/>
    </source>
</evidence>
<evidence type="ECO:0000313" key="2">
    <source>
        <dbReference type="EMBL" id="GFP26538.1"/>
    </source>
</evidence>
<dbReference type="InterPro" id="IPR013123">
    <property type="entry name" value="SpoU_subst-bd"/>
</dbReference>
<sequence>MEEKRTIEGRRPVLEALAAGSKITRILLQKGSSGKSVTEVLAL</sequence>
<dbReference type="InterPro" id="IPR029064">
    <property type="entry name" value="Ribosomal_eL30-like_sf"/>
</dbReference>
<accession>A0A6V8P222</accession>
<evidence type="ECO:0000313" key="3">
    <source>
        <dbReference type="Proteomes" id="UP000543224"/>
    </source>
</evidence>
<reference evidence="2 3" key="1">
    <citation type="journal article" date="2020" name="Front. Microbiol.">
        <title>Single-cell genomics of novel Actinobacteria with the Wood-Ljungdahl pathway discovered in a serpentinizing system.</title>
        <authorList>
            <person name="Merino N."/>
            <person name="Kawai M."/>
            <person name="Boyd E.S."/>
            <person name="Colman D.R."/>
            <person name="McGlynn S.E."/>
            <person name="Nealson K.H."/>
            <person name="Kurokawa K."/>
            <person name="Hongoh Y."/>
        </authorList>
    </citation>
    <scope>NUCLEOTIDE SEQUENCE [LARGE SCALE GENOMIC DNA]</scope>
    <source>
        <strain evidence="2 3">S25</strain>
    </source>
</reference>
<name>A0A6V8P222_9ACTN</name>
<comment type="caution">
    <text evidence="2">The sequence shown here is derived from an EMBL/GenBank/DDBJ whole genome shotgun (WGS) entry which is preliminary data.</text>
</comment>
<feature type="domain" description="RNA 2-O ribose methyltransferase substrate binding" evidence="1">
    <location>
        <begin position="7"/>
        <end position="43"/>
    </location>
</feature>
<dbReference type="AlphaFoldDB" id="A0A6V8P222"/>
<gene>
    <name evidence="2" type="ORF">HKBW3S25_02033</name>
</gene>
<dbReference type="GO" id="GO:0008168">
    <property type="term" value="F:methyltransferase activity"/>
    <property type="evidence" value="ECO:0007669"/>
    <property type="project" value="InterPro"/>
</dbReference>
<dbReference type="Proteomes" id="UP000543224">
    <property type="component" value="Unassembled WGS sequence"/>
</dbReference>
<dbReference type="EMBL" id="BLRX01000680">
    <property type="protein sequence ID" value="GFP26538.1"/>
    <property type="molecule type" value="Genomic_DNA"/>
</dbReference>
<dbReference type="Gene3D" id="3.30.1330.30">
    <property type="match status" value="1"/>
</dbReference>
<protein>
    <recommendedName>
        <fullName evidence="1">RNA 2-O ribose methyltransferase substrate binding domain-containing protein</fullName>
    </recommendedName>
</protein>